<keyword evidence="1" id="KW-0540">Nuclease</keyword>
<keyword evidence="2" id="KW-1185">Reference proteome</keyword>
<protein>
    <submittedName>
        <fullName evidence="1">Restriction endonuclease subunit S</fullName>
    </submittedName>
</protein>
<sequence>MKNKTIKVGKFWAPILLNDYFDIKAGKYYYPHEYGHGDTPYISATVANNGVSEYIDLDPDFKGNCITTEKISCQAFYQKYDFCATSDINVFIPKFENFNEYIGIFIATLINYDQNYRWNYGRQCRVGDSKKINVMMPITSNGNPNWQFMENYIKTLNYKRITTKNKYDFDKIYSKKYKKFKLKDLFSNIYKGYPHVKVGLVKKMLNSKNAIPLVTRTAENNGVDCYVSIDQAEKIESGNAITIGDTTATLFYQPKQFITGDHMVVCRADWLNQFTGIYIKTLIDLEKYRYSYGRAFKLKLIKNTEVILPVDDKGAPDWIFIESYIKSIPYGDRI</sequence>
<dbReference type="Proteomes" id="UP000595814">
    <property type="component" value="Chromosome"/>
</dbReference>
<gene>
    <name evidence="1" type="ORF">JFY71_05610</name>
</gene>
<evidence type="ECO:0000313" key="2">
    <source>
        <dbReference type="Proteomes" id="UP000595814"/>
    </source>
</evidence>
<keyword evidence="1" id="KW-0255">Endonuclease</keyword>
<keyword evidence="1" id="KW-0378">Hydrolase</keyword>
<dbReference type="EMBL" id="CP066744">
    <property type="protein sequence ID" value="QQK09014.1"/>
    <property type="molecule type" value="Genomic_DNA"/>
</dbReference>
<reference evidence="1 2" key="1">
    <citation type="journal article" date="2022" name="Int. J. Syst. Evol. Microbiol.">
        <title>Miniphocaeibacter halophilus sp. nov., an ammonium-tolerant acetate-producing bacterium isolated from a biogas system.</title>
        <authorList>
            <person name="Schnurer A."/>
            <person name="Singh A."/>
            <person name="Bi S."/>
            <person name="Qiao W."/>
            <person name="Westerholm M."/>
        </authorList>
    </citation>
    <scope>NUCLEOTIDE SEQUENCE [LARGE SCALE GENOMIC DNA]</scope>
    <source>
        <strain evidence="1 2">AMB_01</strain>
    </source>
</reference>
<organism evidence="1 2">
    <name type="scientific">Miniphocaeibacter halophilus</name>
    <dbReference type="NCBI Taxonomy" id="2931922"/>
    <lineage>
        <taxon>Bacteria</taxon>
        <taxon>Bacillati</taxon>
        <taxon>Bacillota</taxon>
        <taxon>Tissierellia</taxon>
        <taxon>Tissierellales</taxon>
        <taxon>Peptoniphilaceae</taxon>
        <taxon>Miniphocaeibacter</taxon>
    </lineage>
</organism>
<evidence type="ECO:0000313" key="1">
    <source>
        <dbReference type="EMBL" id="QQK09014.1"/>
    </source>
</evidence>
<accession>A0AC61MYH6</accession>
<name>A0AC61MYH6_9FIRM</name>
<proteinExistence type="predicted"/>